<evidence type="ECO:0000256" key="3">
    <source>
        <dbReference type="ARBA" id="ARBA00022679"/>
    </source>
</evidence>
<keyword evidence="8" id="KW-1185">Reference proteome</keyword>
<dbReference type="PROSITE" id="PS51186">
    <property type="entry name" value="GNAT"/>
    <property type="match status" value="1"/>
</dbReference>
<evidence type="ECO:0000256" key="5">
    <source>
        <dbReference type="RuleBase" id="RU363094"/>
    </source>
</evidence>
<proteinExistence type="inferred from homology"/>
<dbReference type="Proteomes" id="UP000289996">
    <property type="component" value="Unassembled WGS sequence"/>
</dbReference>
<dbReference type="InterPro" id="IPR006464">
    <property type="entry name" value="AcTrfase_RimI/Ard1"/>
</dbReference>
<organism evidence="7 8">
    <name type="scientific">Lactiplantibacillus mudanjiangensis</name>
    <dbReference type="NCBI Taxonomy" id="1296538"/>
    <lineage>
        <taxon>Bacteria</taxon>
        <taxon>Bacillati</taxon>
        <taxon>Bacillota</taxon>
        <taxon>Bacilli</taxon>
        <taxon>Lactobacillales</taxon>
        <taxon>Lactobacillaceae</taxon>
        <taxon>Lactiplantibacillus</taxon>
    </lineage>
</organism>
<evidence type="ECO:0000313" key="7">
    <source>
        <dbReference type="EMBL" id="VDG28383.1"/>
    </source>
</evidence>
<dbReference type="PANTHER" id="PTHR43420">
    <property type="entry name" value="ACETYLTRANSFERASE"/>
    <property type="match status" value="1"/>
</dbReference>
<comment type="subcellular location">
    <subcellularLocation>
        <location evidence="5">Cytoplasm</location>
    </subcellularLocation>
</comment>
<keyword evidence="2 5" id="KW-0963">Cytoplasm</keyword>
<dbReference type="NCBIfam" id="TIGR01575">
    <property type="entry name" value="rimI"/>
    <property type="match status" value="1"/>
</dbReference>
<dbReference type="OrthoDB" id="9794566at2"/>
<dbReference type="GO" id="GO:0008999">
    <property type="term" value="F:protein-N-terminal-alanine acetyltransferase activity"/>
    <property type="evidence" value="ECO:0007669"/>
    <property type="project" value="UniProtKB-EC"/>
</dbReference>
<dbReference type="InterPro" id="IPR000182">
    <property type="entry name" value="GNAT_dom"/>
</dbReference>
<comment type="catalytic activity">
    <reaction evidence="5">
        <text>N-terminal L-alanyl-[ribosomal protein bS18] + acetyl-CoA = N-terminal N(alpha)-acetyl-L-alanyl-[ribosomal protein bS18] + CoA + H(+)</text>
        <dbReference type="Rhea" id="RHEA:43756"/>
        <dbReference type="Rhea" id="RHEA-COMP:10676"/>
        <dbReference type="Rhea" id="RHEA-COMP:10677"/>
        <dbReference type="ChEBI" id="CHEBI:15378"/>
        <dbReference type="ChEBI" id="CHEBI:57287"/>
        <dbReference type="ChEBI" id="CHEBI:57288"/>
        <dbReference type="ChEBI" id="CHEBI:64718"/>
        <dbReference type="ChEBI" id="CHEBI:83683"/>
        <dbReference type="EC" id="2.3.1.266"/>
    </reaction>
</comment>
<dbReference type="PANTHER" id="PTHR43420:SF44">
    <property type="entry name" value="ACETYLTRANSFERASE YPEA"/>
    <property type="match status" value="1"/>
</dbReference>
<evidence type="ECO:0000256" key="2">
    <source>
        <dbReference type="ARBA" id="ARBA00022490"/>
    </source>
</evidence>
<keyword evidence="4" id="KW-0012">Acyltransferase</keyword>
<protein>
    <recommendedName>
        <fullName evidence="5">[Ribosomal protein bS18]-alanine N-acetyltransferase</fullName>
        <ecNumber evidence="5">2.3.1.266</ecNumber>
    </recommendedName>
</protein>
<reference evidence="7 8" key="1">
    <citation type="submission" date="2018-11" db="EMBL/GenBank/DDBJ databases">
        <authorList>
            <person name="Wuyts S."/>
        </authorList>
    </citation>
    <scope>NUCLEOTIDE SEQUENCE [LARGE SCALE GENOMIC DNA]</scope>
    <source>
        <strain evidence="7">Lactobacillus mudanjiangensis AMBF249</strain>
    </source>
</reference>
<dbReference type="EC" id="2.3.1.266" evidence="5"/>
<evidence type="ECO:0000313" key="8">
    <source>
        <dbReference type="Proteomes" id="UP000289996"/>
    </source>
</evidence>
<name>A0A660DYQ3_9LACO</name>
<accession>A0A660DYQ3</accession>
<dbReference type="Gene3D" id="3.40.630.30">
    <property type="match status" value="1"/>
</dbReference>
<dbReference type="RefSeq" id="WP_130846590.1">
    <property type="nucleotide sequence ID" value="NZ_UYIE01000001.1"/>
</dbReference>
<dbReference type="CDD" id="cd04301">
    <property type="entry name" value="NAT_SF"/>
    <property type="match status" value="1"/>
</dbReference>
<dbReference type="AlphaFoldDB" id="A0A660DYQ3"/>
<gene>
    <name evidence="7" type="ORF">MUDAN_MDHGFNIF_00572</name>
</gene>
<comment type="function">
    <text evidence="5">Acetylates the N-terminal alanine of ribosomal protein bS18.</text>
</comment>
<keyword evidence="3 7" id="KW-0808">Transferase</keyword>
<evidence type="ECO:0000259" key="6">
    <source>
        <dbReference type="PROSITE" id="PS51186"/>
    </source>
</evidence>
<evidence type="ECO:0000256" key="4">
    <source>
        <dbReference type="ARBA" id="ARBA00023315"/>
    </source>
</evidence>
<sequence length="152" mass="17058">MSEVNLVAADHWSIGEAAQVCYDLTTLAYPTGAPWQLATFQTDLTAAHTNYVFAVIADNIVGFVSYTTLFDEAEVTNVAVHPDFQRRGIATRLLQHVFQMLTLPAKIFLEVRQSNLAAQQLYQRCGFTTMTVRKGYYQATGEDALIMRKMIE</sequence>
<dbReference type="SUPFAM" id="SSF55729">
    <property type="entry name" value="Acyl-CoA N-acyltransferases (Nat)"/>
    <property type="match status" value="1"/>
</dbReference>
<dbReference type="EMBL" id="UYIG01000112">
    <property type="protein sequence ID" value="VDG28383.1"/>
    <property type="molecule type" value="Genomic_DNA"/>
</dbReference>
<dbReference type="InterPro" id="IPR050680">
    <property type="entry name" value="YpeA/RimI_acetyltransf"/>
</dbReference>
<comment type="similarity">
    <text evidence="1 5">Belongs to the acetyltransferase family. RimI subfamily.</text>
</comment>
<dbReference type="Pfam" id="PF00583">
    <property type="entry name" value="Acetyltransf_1"/>
    <property type="match status" value="1"/>
</dbReference>
<evidence type="ECO:0000256" key="1">
    <source>
        <dbReference type="ARBA" id="ARBA00005395"/>
    </source>
</evidence>
<dbReference type="InterPro" id="IPR016181">
    <property type="entry name" value="Acyl_CoA_acyltransferase"/>
</dbReference>
<feature type="domain" description="N-acetyltransferase" evidence="6">
    <location>
        <begin position="4"/>
        <end position="152"/>
    </location>
</feature>
<dbReference type="GO" id="GO:0005737">
    <property type="term" value="C:cytoplasm"/>
    <property type="evidence" value="ECO:0007669"/>
    <property type="project" value="UniProtKB-SubCell"/>
</dbReference>